<keyword evidence="3" id="KW-1185">Reference proteome</keyword>
<feature type="domain" description="Transposase IS200-like" evidence="1">
    <location>
        <begin position="13"/>
        <end position="187"/>
    </location>
</feature>
<name>A0A7W7Y6B4_9BACT</name>
<dbReference type="InterPro" id="IPR036515">
    <property type="entry name" value="Transposase_17_sf"/>
</dbReference>
<dbReference type="SMART" id="SM01321">
    <property type="entry name" value="Y1_Tnp"/>
    <property type="match status" value="1"/>
</dbReference>
<dbReference type="Proteomes" id="UP000528322">
    <property type="component" value="Unassembled WGS sequence"/>
</dbReference>
<dbReference type="PANTHER" id="PTHR34322">
    <property type="entry name" value="TRANSPOSASE, Y1_TNP DOMAIN-CONTAINING"/>
    <property type="match status" value="1"/>
</dbReference>
<dbReference type="PANTHER" id="PTHR34322:SF2">
    <property type="entry name" value="TRANSPOSASE IS200-LIKE DOMAIN-CONTAINING PROTEIN"/>
    <property type="match status" value="1"/>
</dbReference>
<dbReference type="GO" id="GO:0004803">
    <property type="term" value="F:transposase activity"/>
    <property type="evidence" value="ECO:0007669"/>
    <property type="project" value="InterPro"/>
</dbReference>
<protein>
    <submittedName>
        <fullName evidence="2">REP element-mobilizing transposase RayT</fullName>
    </submittedName>
</protein>
<proteinExistence type="predicted"/>
<comment type="caution">
    <text evidence="2">The sequence shown here is derived from an EMBL/GenBank/DDBJ whole genome shotgun (WGS) entry which is preliminary data.</text>
</comment>
<sequence>MTIARSQIIALDSTPYYHCVSRCVRRAFLCGTDSVTGQSFDHRKQWILDRLGVLTDVFAIDICAYALMSNHYHLVLRVDRERVEAMSDYEVLGRWNLLFSGNPLIKMFLAGNELSSLQSQMLADLVRDIRPRLYDISWFMRCLNEWIARQANKEDGCKGRFWEGRFRTQALLDEYGLLTCMAYVDLNAIRAGIADSPEHSEFSSIQARIRAWGDVLGEEAAAQCPPLLGFNDCGTDDTLLPFTTVDYMELVDWTERNVRLDKACAMDEDAPPILVRMGIDCERFAKQMRGEGGSFPIFMGAYHCLRDAARERGLHYVRGSGTARRLFCGEFASRVMVVV</sequence>
<dbReference type="RefSeq" id="WP_183734251.1">
    <property type="nucleotide sequence ID" value="NZ_JACHID010000025.1"/>
</dbReference>
<reference evidence="2 3" key="1">
    <citation type="submission" date="2020-08" db="EMBL/GenBank/DDBJ databases">
        <title>Genomic Encyclopedia of Type Strains, Phase IV (KMG-IV): sequencing the most valuable type-strain genomes for metagenomic binning, comparative biology and taxonomic classification.</title>
        <authorList>
            <person name="Goeker M."/>
        </authorList>
    </citation>
    <scope>NUCLEOTIDE SEQUENCE [LARGE SCALE GENOMIC DNA]</scope>
    <source>
        <strain evidence="2 3">DSM 22071</strain>
    </source>
</reference>
<dbReference type="SUPFAM" id="SSF143422">
    <property type="entry name" value="Transposase IS200-like"/>
    <property type="match status" value="1"/>
</dbReference>
<dbReference type="EMBL" id="JACHID010000025">
    <property type="protein sequence ID" value="MBB5022916.1"/>
    <property type="molecule type" value="Genomic_DNA"/>
</dbReference>
<evidence type="ECO:0000313" key="2">
    <source>
        <dbReference type="EMBL" id="MBB5022916.1"/>
    </source>
</evidence>
<dbReference type="InterPro" id="IPR002686">
    <property type="entry name" value="Transposase_17"/>
</dbReference>
<dbReference type="Gene3D" id="3.30.70.1290">
    <property type="entry name" value="Transposase IS200-like"/>
    <property type="match status" value="1"/>
</dbReference>
<dbReference type="GO" id="GO:0003677">
    <property type="term" value="F:DNA binding"/>
    <property type="evidence" value="ECO:0007669"/>
    <property type="project" value="InterPro"/>
</dbReference>
<dbReference type="GO" id="GO:0006313">
    <property type="term" value="P:DNA transposition"/>
    <property type="evidence" value="ECO:0007669"/>
    <property type="project" value="InterPro"/>
</dbReference>
<gene>
    <name evidence="2" type="ORF">HNR37_002265</name>
</gene>
<organism evidence="2 3">
    <name type="scientific">Desulfurispira natronophila</name>
    <dbReference type="NCBI Taxonomy" id="682562"/>
    <lineage>
        <taxon>Bacteria</taxon>
        <taxon>Pseudomonadati</taxon>
        <taxon>Chrysiogenota</taxon>
        <taxon>Chrysiogenia</taxon>
        <taxon>Chrysiogenales</taxon>
        <taxon>Chrysiogenaceae</taxon>
        <taxon>Desulfurispira</taxon>
    </lineage>
</organism>
<dbReference type="AlphaFoldDB" id="A0A7W7Y6B4"/>
<evidence type="ECO:0000259" key="1">
    <source>
        <dbReference type="SMART" id="SM01321"/>
    </source>
</evidence>
<evidence type="ECO:0000313" key="3">
    <source>
        <dbReference type="Proteomes" id="UP000528322"/>
    </source>
</evidence>
<accession>A0A7W7Y6B4</accession>